<gene>
    <name evidence="1" type="ORF">MNEG_14498</name>
</gene>
<dbReference type="EMBL" id="KK104753">
    <property type="protein sequence ID" value="KIY93464.1"/>
    <property type="molecule type" value="Genomic_DNA"/>
</dbReference>
<organism evidence="1 2">
    <name type="scientific">Monoraphidium neglectum</name>
    <dbReference type="NCBI Taxonomy" id="145388"/>
    <lineage>
        <taxon>Eukaryota</taxon>
        <taxon>Viridiplantae</taxon>
        <taxon>Chlorophyta</taxon>
        <taxon>core chlorophytes</taxon>
        <taxon>Chlorophyceae</taxon>
        <taxon>CS clade</taxon>
        <taxon>Sphaeropleales</taxon>
        <taxon>Selenastraceae</taxon>
        <taxon>Monoraphidium</taxon>
    </lineage>
</organism>
<dbReference type="Proteomes" id="UP000054498">
    <property type="component" value="Unassembled WGS sequence"/>
</dbReference>
<dbReference type="RefSeq" id="XP_013892484.1">
    <property type="nucleotide sequence ID" value="XM_014037030.1"/>
</dbReference>
<feature type="non-terminal residue" evidence="1">
    <location>
        <position position="73"/>
    </location>
</feature>
<reference evidence="1 2" key="1">
    <citation type="journal article" date="2013" name="BMC Genomics">
        <title>Reconstruction of the lipid metabolism for the microalga Monoraphidium neglectum from its genome sequence reveals characteristics suitable for biofuel production.</title>
        <authorList>
            <person name="Bogen C."/>
            <person name="Al-Dilaimi A."/>
            <person name="Albersmeier A."/>
            <person name="Wichmann J."/>
            <person name="Grundmann M."/>
            <person name="Rupp O."/>
            <person name="Lauersen K.J."/>
            <person name="Blifernez-Klassen O."/>
            <person name="Kalinowski J."/>
            <person name="Goesmann A."/>
            <person name="Mussgnug J.H."/>
            <person name="Kruse O."/>
        </authorList>
    </citation>
    <scope>NUCLEOTIDE SEQUENCE [LARGE SCALE GENOMIC DNA]</scope>
    <source>
        <strain evidence="1 2">SAG 48.87</strain>
    </source>
</reference>
<accession>A0A0D2LNT3</accession>
<evidence type="ECO:0000313" key="2">
    <source>
        <dbReference type="Proteomes" id="UP000054498"/>
    </source>
</evidence>
<sequence>VWVESQAQILVAAERSVLFALNFDFSVDIPEAWVLPAVRALGVPVPTHGREAAGAAGAAAQDLVVRVNSLINS</sequence>
<dbReference type="KEGG" id="mng:MNEG_14498"/>
<proteinExistence type="predicted"/>
<dbReference type="GeneID" id="25732066"/>
<feature type="non-terminal residue" evidence="1">
    <location>
        <position position="1"/>
    </location>
</feature>
<name>A0A0D2LNT3_9CHLO</name>
<evidence type="ECO:0000313" key="1">
    <source>
        <dbReference type="EMBL" id="KIY93464.1"/>
    </source>
</evidence>
<protein>
    <submittedName>
        <fullName evidence="1">Uncharacterized protein</fullName>
    </submittedName>
</protein>
<keyword evidence="2" id="KW-1185">Reference proteome</keyword>
<dbReference type="AlphaFoldDB" id="A0A0D2LNT3"/>